<sequence>EQIGIVVKDIKKTAATLQDKYILGPWEFFKFNPSTVEDMRVNGKKQNHSFDISLCKIGGVQLKLVTPNDNQSIFSEHLSQFGEGLHHVCFSVNDLNIASKEIKGQEKKIIQSGNWCGQKYAYFSTENDLKFTACFYEKKGSFKKPAPYYNYSFEKR</sequence>
<dbReference type="PROSITE" id="PS51819">
    <property type="entry name" value="VOC"/>
    <property type="match status" value="1"/>
</dbReference>
<protein>
    <recommendedName>
        <fullName evidence="1">VOC domain-containing protein</fullName>
    </recommendedName>
</protein>
<gene>
    <name evidence="2" type="ORF">S12H4_20311</name>
</gene>
<dbReference type="Pfam" id="PF13669">
    <property type="entry name" value="Glyoxalase_4"/>
    <property type="match status" value="1"/>
</dbReference>
<organism evidence="2">
    <name type="scientific">marine sediment metagenome</name>
    <dbReference type="NCBI Taxonomy" id="412755"/>
    <lineage>
        <taxon>unclassified sequences</taxon>
        <taxon>metagenomes</taxon>
        <taxon>ecological metagenomes</taxon>
    </lineage>
</organism>
<dbReference type="InterPro" id="IPR029068">
    <property type="entry name" value="Glyas_Bleomycin-R_OHBP_Dase"/>
</dbReference>
<dbReference type="AlphaFoldDB" id="X1S607"/>
<reference evidence="2" key="1">
    <citation type="journal article" date="2014" name="Front. Microbiol.">
        <title>High frequency of phylogenetically diverse reductive dehalogenase-homologous genes in deep subseafloor sedimentary metagenomes.</title>
        <authorList>
            <person name="Kawai M."/>
            <person name="Futagami T."/>
            <person name="Toyoda A."/>
            <person name="Takaki Y."/>
            <person name="Nishi S."/>
            <person name="Hori S."/>
            <person name="Arai W."/>
            <person name="Tsubouchi T."/>
            <person name="Morono Y."/>
            <person name="Uchiyama I."/>
            <person name="Ito T."/>
            <person name="Fujiyama A."/>
            <person name="Inagaki F."/>
            <person name="Takami H."/>
        </authorList>
    </citation>
    <scope>NUCLEOTIDE SEQUENCE</scope>
    <source>
        <strain evidence="2">Expedition CK06-06</strain>
    </source>
</reference>
<dbReference type="InterPro" id="IPR037523">
    <property type="entry name" value="VOC_core"/>
</dbReference>
<feature type="domain" description="VOC" evidence="1">
    <location>
        <begin position="1"/>
        <end position="136"/>
    </location>
</feature>
<evidence type="ECO:0000313" key="2">
    <source>
        <dbReference type="EMBL" id="GAI74531.1"/>
    </source>
</evidence>
<accession>X1S607</accession>
<dbReference type="Gene3D" id="3.10.180.10">
    <property type="entry name" value="2,3-Dihydroxybiphenyl 1,2-Dioxygenase, domain 1"/>
    <property type="match status" value="1"/>
</dbReference>
<dbReference type="EMBL" id="BARW01010280">
    <property type="protein sequence ID" value="GAI74531.1"/>
    <property type="molecule type" value="Genomic_DNA"/>
</dbReference>
<evidence type="ECO:0000259" key="1">
    <source>
        <dbReference type="PROSITE" id="PS51819"/>
    </source>
</evidence>
<proteinExistence type="predicted"/>
<comment type="caution">
    <text evidence="2">The sequence shown here is derived from an EMBL/GenBank/DDBJ whole genome shotgun (WGS) entry which is preliminary data.</text>
</comment>
<dbReference type="SUPFAM" id="SSF54593">
    <property type="entry name" value="Glyoxalase/Bleomycin resistance protein/Dihydroxybiphenyl dioxygenase"/>
    <property type="match status" value="1"/>
</dbReference>
<feature type="non-terminal residue" evidence="2">
    <location>
        <position position="1"/>
    </location>
</feature>
<name>X1S607_9ZZZZ</name>